<sequence length="559" mass="58141">MLSSLSLSNKLRAGVGVLLLLFAVLGGAAALVIRDMDHRADLIGDRWLPSLARVSDLNDAVLGLRRNELGLAAFPAGEARQRAEAAITEAAARVPRALAAYREVVAHPETLRRLATLEPALQDYLRRHAEIMRIHATGDRDRLSAALSDGRSVMDVILRTLDELLEINTREGRAAAVAANDAADAGLLVMASVALVSLLAGIAIAALLGRSITGRVGNLSSALGRLAQRDYGFELKEVADKDELGAMARALDTCRDGLKDADRLAAAQIEEAKKQADRATRIDSLVKGFESEALGVLRAVSAAATELSATAATMTETAEDGTRQATVVATAAEQASANVQTVAASTEELAASIAEVARQVRDTASITNRAADAARETDGTVRSLADAANKIGDVVRLISDIAGQTNLLALNATIEAARAGEAGKGFAVVASEVKSLASQTARATEEIGQQIAAMQMETTRTVDAIAGIGRTIEELNTTTAQVAAASEQQAAATQEIGRAVAEAAQGTQEASRSAVGVQQGAERTGGAAQDLKGASSELAQQSERLRGQVDTFLAHIRAA</sequence>
<dbReference type="Pfam" id="PF00015">
    <property type="entry name" value="MCPsignal"/>
    <property type="match status" value="1"/>
</dbReference>
<dbReference type="RefSeq" id="WP_209351061.1">
    <property type="nucleotide sequence ID" value="NZ_JAGIYZ010000005.1"/>
</dbReference>
<evidence type="ECO:0000313" key="9">
    <source>
        <dbReference type="Proteomes" id="UP000680815"/>
    </source>
</evidence>
<dbReference type="PROSITE" id="PS50885">
    <property type="entry name" value="HAMP"/>
    <property type="match status" value="1"/>
</dbReference>
<keyword evidence="5" id="KW-0472">Membrane</keyword>
<dbReference type="PROSITE" id="PS50111">
    <property type="entry name" value="CHEMOTAXIS_TRANSDUC_2"/>
    <property type="match status" value="1"/>
</dbReference>
<protein>
    <submittedName>
        <fullName evidence="8">MCP four helix bundle domain-containing protein</fullName>
    </submittedName>
</protein>
<evidence type="ECO:0000256" key="5">
    <source>
        <dbReference type="SAM" id="Phobius"/>
    </source>
</evidence>
<proteinExistence type="inferred from homology"/>
<comment type="caution">
    <text evidence="8">The sequence shown here is derived from an EMBL/GenBank/DDBJ whole genome shotgun (WGS) entry which is preliminary data.</text>
</comment>
<gene>
    <name evidence="8" type="ORF">J5Y09_07120</name>
</gene>
<dbReference type="PANTHER" id="PTHR32089">
    <property type="entry name" value="METHYL-ACCEPTING CHEMOTAXIS PROTEIN MCPB"/>
    <property type="match status" value="1"/>
</dbReference>
<dbReference type="InterPro" id="IPR024478">
    <property type="entry name" value="HlyB_4HB_MCP"/>
</dbReference>
<keyword evidence="5" id="KW-1133">Transmembrane helix</keyword>
<comment type="similarity">
    <text evidence="2">Belongs to the methyl-accepting chemotaxis (MCP) protein family.</text>
</comment>
<dbReference type="InterPro" id="IPR004089">
    <property type="entry name" value="MCPsignal_dom"/>
</dbReference>
<dbReference type="Gene3D" id="1.10.287.950">
    <property type="entry name" value="Methyl-accepting chemotaxis protein"/>
    <property type="match status" value="1"/>
</dbReference>
<feature type="region of interest" description="Disordered" evidence="4">
    <location>
        <begin position="505"/>
        <end position="531"/>
    </location>
</feature>
<dbReference type="InterPro" id="IPR003660">
    <property type="entry name" value="HAMP_dom"/>
</dbReference>
<evidence type="ECO:0000259" key="6">
    <source>
        <dbReference type="PROSITE" id="PS50111"/>
    </source>
</evidence>
<organism evidence="8 9">
    <name type="scientific">Roseomonas nitratireducens</name>
    <dbReference type="NCBI Taxonomy" id="2820810"/>
    <lineage>
        <taxon>Bacteria</taxon>
        <taxon>Pseudomonadati</taxon>
        <taxon>Pseudomonadota</taxon>
        <taxon>Alphaproteobacteria</taxon>
        <taxon>Acetobacterales</taxon>
        <taxon>Roseomonadaceae</taxon>
        <taxon>Roseomonas</taxon>
    </lineage>
</organism>
<accession>A0ABS4AS65</accession>
<dbReference type="PRINTS" id="PR00260">
    <property type="entry name" value="CHEMTRNSDUCR"/>
</dbReference>
<reference evidence="8 9" key="1">
    <citation type="submission" date="2021-03" db="EMBL/GenBank/DDBJ databases">
        <authorList>
            <person name="So Y."/>
        </authorList>
    </citation>
    <scope>NUCLEOTIDE SEQUENCE [LARGE SCALE GENOMIC DNA]</scope>
    <source>
        <strain evidence="8 9">PWR1</strain>
    </source>
</reference>
<feature type="transmembrane region" description="Helical" evidence="5">
    <location>
        <begin position="187"/>
        <end position="208"/>
    </location>
</feature>
<dbReference type="Pfam" id="PF00672">
    <property type="entry name" value="HAMP"/>
    <property type="match status" value="1"/>
</dbReference>
<evidence type="ECO:0000313" key="8">
    <source>
        <dbReference type="EMBL" id="MBP0463676.1"/>
    </source>
</evidence>
<evidence type="ECO:0000256" key="3">
    <source>
        <dbReference type="PROSITE-ProRule" id="PRU00284"/>
    </source>
</evidence>
<dbReference type="Gene3D" id="6.10.340.10">
    <property type="match status" value="1"/>
</dbReference>
<dbReference type="SUPFAM" id="SSF58104">
    <property type="entry name" value="Methyl-accepting chemotaxis protein (MCP) signaling domain"/>
    <property type="match status" value="1"/>
</dbReference>
<evidence type="ECO:0000259" key="7">
    <source>
        <dbReference type="PROSITE" id="PS50885"/>
    </source>
</evidence>
<evidence type="ECO:0000256" key="4">
    <source>
        <dbReference type="SAM" id="MobiDB-lite"/>
    </source>
</evidence>
<keyword evidence="5" id="KW-0812">Transmembrane</keyword>
<evidence type="ECO:0000256" key="2">
    <source>
        <dbReference type="ARBA" id="ARBA00029447"/>
    </source>
</evidence>
<dbReference type="InterPro" id="IPR004090">
    <property type="entry name" value="Chemotax_Me-accpt_rcpt"/>
</dbReference>
<dbReference type="Proteomes" id="UP000680815">
    <property type="component" value="Unassembled WGS sequence"/>
</dbReference>
<keyword evidence="9" id="KW-1185">Reference proteome</keyword>
<dbReference type="Pfam" id="PF12729">
    <property type="entry name" value="4HB_MCP_1"/>
    <property type="match status" value="1"/>
</dbReference>
<dbReference type="SMART" id="SM00304">
    <property type="entry name" value="HAMP"/>
    <property type="match status" value="1"/>
</dbReference>
<dbReference type="PANTHER" id="PTHR32089:SF112">
    <property type="entry name" value="LYSOZYME-LIKE PROTEIN-RELATED"/>
    <property type="match status" value="1"/>
</dbReference>
<name>A0ABS4AS65_9PROT</name>
<keyword evidence="1 3" id="KW-0807">Transducer</keyword>
<feature type="domain" description="HAMP" evidence="7">
    <location>
        <begin position="210"/>
        <end position="263"/>
    </location>
</feature>
<feature type="domain" description="Methyl-accepting transducer" evidence="6">
    <location>
        <begin position="303"/>
        <end position="539"/>
    </location>
</feature>
<dbReference type="SMART" id="SM00283">
    <property type="entry name" value="MA"/>
    <property type="match status" value="1"/>
</dbReference>
<evidence type="ECO:0000256" key="1">
    <source>
        <dbReference type="ARBA" id="ARBA00023224"/>
    </source>
</evidence>
<dbReference type="EMBL" id="JAGIYZ010000005">
    <property type="protein sequence ID" value="MBP0463676.1"/>
    <property type="molecule type" value="Genomic_DNA"/>
</dbReference>